<proteinExistence type="predicted"/>
<organism evidence="2 3">
    <name type="scientific">Streptacidiphilus jiangxiensis</name>
    <dbReference type="NCBI Taxonomy" id="235985"/>
    <lineage>
        <taxon>Bacteria</taxon>
        <taxon>Bacillati</taxon>
        <taxon>Actinomycetota</taxon>
        <taxon>Actinomycetes</taxon>
        <taxon>Kitasatosporales</taxon>
        <taxon>Streptomycetaceae</taxon>
        <taxon>Streptacidiphilus</taxon>
    </lineage>
</organism>
<dbReference type="AlphaFoldDB" id="A0A1H7RCV4"/>
<evidence type="ECO:0000313" key="3">
    <source>
        <dbReference type="Proteomes" id="UP000183015"/>
    </source>
</evidence>
<dbReference type="InterPro" id="IPR000740">
    <property type="entry name" value="GrpE"/>
</dbReference>
<accession>A0A1H7RCV4</accession>
<keyword evidence="3" id="KW-1185">Reference proteome</keyword>
<evidence type="ECO:0000313" key="2">
    <source>
        <dbReference type="EMBL" id="SEL57919.1"/>
    </source>
</evidence>
<protein>
    <recommendedName>
        <fullName evidence="4">Molecular chaperone GrpE (Heat shock protein)</fullName>
    </recommendedName>
</protein>
<dbReference type="GO" id="GO:0042803">
    <property type="term" value="F:protein homodimerization activity"/>
    <property type="evidence" value="ECO:0007669"/>
    <property type="project" value="InterPro"/>
</dbReference>
<dbReference type="OrthoDB" id="10015848at2"/>
<feature type="region of interest" description="Disordered" evidence="1">
    <location>
        <begin position="158"/>
        <end position="271"/>
    </location>
</feature>
<dbReference type="Proteomes" id="UP000183015">
    <property type="component" value="Unassembled WGS sequence"/>
</dbReference>
<evidence type="ECO:0000256" key="1">
    <source>
        <dbReference type="SAM" id="MobiDB-lite"/>
    </source>
</evidence>
<dbReference type="GO" id="GO:0006457">
    <property type="term" value="P:protein folding"/>
    <property type="evidence" value="ECO:0007669"/>
    <property type="project" value="InterPro"/>
</dbReference>
<dbReference type="RefSeq" id="WP_042450216.1">
    <property type="nucleotide sequence ID" value="NZ_BBPN01000018.1"/>
</dbReference>
<evidence type="ECO:0008006" key="4">
    <source>
        <dbReference type="Google" id="ProtNLM"/>
    </source>
</evidence>
<dbReference type="GO" id="GO:0000774">
    <property type="term" value="F:adenyl-nucleotide exchange factor activity"/>
    <property type="evidence" value="ECO:0007669"/>
    <property type="project" value="InterPro"/>
</dbReference>
<name>A0A1H7RCV4_STRJI</name>
<feature type="compositionally biased region" description="Low complexity" evidence="1">
    <location>
        <begin position="173"/>
        <end position="220"/>
    </location>
</feature>
<dbReference type="Pfam" id="PF01025">
    <property type="entry name" value="GrpE"/>
    <property type="match status" value="1"/>
</dbReference>
<sequence>MNRPPEASADASADAEDAEFLRRRCAALETRLQRQQSEQARRARGLLLGLLDVDDALLRTRAWLDRAATPGAPQPDRTALRQLCDQLESIDELLRLRLRDADVRPLELLGSGAGAEVADVVAVRPTSDAAPGTVLEERRSGFLLGPDMLRRAEVVIAVPPEPDPEPDPVRSQAAPAGDPAAPPAEEAAGVVADGPGAGSDVAPDPAWSYLAAAGDPAEPDGAGGVSVPAPRAGRRGATPSLPSPRAPRAAGLPRHRGRARWGVEARRRRLR</sequence>
<dbReference type="STRING" id="235985.SAMN05414137_11053"/>
<gene>
    <name evidence="2" type="ORF">SAMN05414137_11053</name>
</gene>
<dbReference type="EMBL" id="FOAZ01000010">
    <property type="protein sequence ID" value="SEL57919.1"/>
    <property type="molecule type" value="Genomic_DNA"/>
</dbReference>
<reference evidence="3" key="1">
    <citation type="submission" date="2016-10" db="EMBL/GenBank/DDBJ databases">
        <authorList>
            <person name="Varghese N."/>
        </authorList>
    </citation>
    <scope>NUCLEOTIDE SEQUENCE [LARGE SCALE GENOMIC DNA]</scope>
    <source>
        <strain evidence="3">DSM 45096 / BCRC 16803 / CGMCC 4.1857 / CIP 109030 / JCM 12277 / KCTC 19219 / NBRC 100920 / 33214</strain>
    </source>
</reference>
<dbReference type="GO" id="GO:0051087">
    <property type="term" value="F:protein-folding chaperone binding"/>
    <property type="evidence" value="ECO:0007669"/>
    <property type="project" value="InterPro"/>
</dbReference>
<dbReference type="eggNOG" id="COG0576">
    <property type="taxonomic scope" value="Bacteria"/>
</dbReference>